<feature type="region of interest" description="Disordered" evidence="1">
    <location>
        <begin position="1"/>
        <end position="34"/>
    </location>
</feature>
<dbReference type="PANTHER" id="PTHR37166:SF1">
    <property type="entry name" value="PROTEIN FLAG"/>
    <property type="match status" value="1"/>
</dbReference>
<evidence type="ECO:0000313" key="2">
    <source>
        <dbReference type="EMBL" id="MCY6370421.1"/>
    </source>
</evidence>
<dbReference type="SUPFAM" id="SSF160214">
    <property type="entry name" value="FlaG-like"/>
    <property type="match status" value="1"/>
</dbReference>
<dbReference type="Pfam" id="PF03646">
    <property type="entry name" value="FlaG"/>
    <property type="match status" value="1"/>
</dbReference>
<dbReference type="InterPro" id="IPR035924">
    <property type="entry name" value="FlaG-like_sf"/>
</dbReference>
<keyword evidence="2" id="KW-0966">Cell projection</keyword>
<dbReference type="Proteomes" id="UP001079657">
    <property type="component" value="Unassembled WGS sequence"/>
</dbReference>
<dbReference type="EMBL" id="JAPQES010000002">
    <property type="protein sequence ID" value="MCY6370421.1"/>
    <property type="molecule type" value="Genomic_DNA"/>
</dbReference>
<evidence type="ECO:0000313" key="3">
    <source>
        <dbReference type="Proteomes" id="UP001079657"/>
    </source>
</evidence>
<comment type="caution">
    <text evidence="2">The sequence shown here is derived from an EMBL/GenBank/DDBJ whole genome shotgun (WGS) entry which is preliminary data.</text>
</comment>
<gene>
    <name evidence="2" type="ORF">OXH55_07210</name>
</gene>
<name>A0ABT4CQ99_9CLOT</name>
<keyword evidence="3" id="KW-1185">Reference proteome</keyword>
<accession>A0ABT4CQ99</accession>
<dbReference type="InterPro" id="IPR005186">
    <property type="entry name" value="FlaG"/>
</dbReference>
<organism evidence="2 3">
    <name type="scientific">Clostridium ganghwense</name>
    <dbReference type="NCBI Taxonomy" id="312089"/>
    <lineage>
        <taxon>Bacteria</taxon>
        <taxon>Bacillati</taxon>
        <taxon>Bacillota</taxon>
        <taxon>Clostridia</taxon>
        <taxon>Eubacteriales</taxon>
        <taxon>Clostridiaceae</taxon>
        <taxon>Clostridium</taxon>
    </lineage>
</organism>
<feature type="compositionally biased region" description="Polar residues" evidence="1">
    <location>
        <begin position="8"/>
        <end position="34"/>
    </location>
</feature>
<keyword evidence="2" id="KW-0969">Cilium</keyword>
<keyword evidence="2" id="KW-0282">Flagellum</keyword>
<proteinExistence type="predicted"/>
<reference evidence="2" key="1">
    <citation type="submission" date="2022-12" db="EMBL/GenBank/DDBJ databases">
        <authorList>
            <person name="Wang J."/>
        </authorList>
    </citation>
    <scope>NUCLEOTIDE SEQUENCE</scope>
    <source>
        <strain evidence="2">HY-42-06</strain>
    </source>
</reference>
<protein>
    <submittedName>
        <fullName evidence="2">Flagellar protein FlaG</fullName>
    </submittedName>
</protein>
<dbReference type="RefSeq" id="WP_268049162.1">
    <property type="nucleotide sequence ID" value="NZ_JAPQES010000002.1"/>
</dbReference>
<dbReference type="Gene3D" id="3.30.160.170">
    <property type="entry name" value="FlaG-like"/>
    <property type="match status" value="1"/>
</dbReference>
<evidence type="ECO:0000256" key="1">
    <source>
        <dbReference type="SAM" id="MobiDB-lite"/>
    </source>
</evidence>
<dbReference type="PANTHER" id="PTHR37166">
    <property type="entry name" value="PROTEIN FLAG"/>
    <property type="match status" value="1"/>
</dbReference>
<sequence length="130" mass="14838">MDVRAISQGRQNNLGITSNNTVNNSKDDSTGVQPVFQNENISKEVNHGSTKQNSNQEQNIKKAVDKLNKFLEGEKTHVEYERHDKFKSEFIIRIINDTTKEVIKEIPPKKMLDMVAEMCKLAGVMFDEKV</sequence>